<keyword evidence="1" id="KW-0812">Transmembrane</keyword>
<reference evidence="2" key="1">
    <citation type="submission" date="2020-11" db="EMBL/GenBank/DDBJ databases">
        <authorList>
            <consortium name="DOE Joint Genome Institute"/>
            <person name="Ahrendt S."/>
            <person name="Riley R."/>
            <person name="Andreopoulos W."/>
            <person name="Labutti K."/>
            <person name="Pangilinan J."/>
            <person name="Ruiz-Duenas F.J."/>
            <person name="Barrasa J.M."/>
            <person name="Sanchez-Garcia M."/>
            <person name="Camarero S."/>
            <person name="Miyauchi S."/>
            <person name="Serrano A."/>
            <person name="Linde D."/>
            <person name="Babiker R."/>
            <person name="Drula E."/>
            <person name="Ayuso-Fernandez I."/>
            <person name="Pacheco R."/>
            <person name="Padilla G."/>
            <person name="Ferreira P."/>
            <person name="Barriuso J."/>
            <person name="Kellner H."/>
            <person name="Castanera R."/>
            <person name="Alfaro M."/>
            <person name="Ramirez L."/>
            <person name="Pisabarro A.G."/>
            <person name="Kuo A."/>
            <person name="Tritt A."/>
            <person name="Lipzen A."/>
            <person name="He G."/>
            <person name="Yan M."/>
            <person name="Ng V."/>
            <person name="Cullen D."/>
            <person name="Martin F."/>
            <person name="Rosso M.-N."/>
            <person name="Henrissat B."/>
            <person name="Hibbett D."/>
            <person name="Martinez A.T."/>
            <person name="Grigoriev I.V."/>
        </authorList>
    </citation>
    <scope>NUCLEOTIDE SEQUENCE</scope>
    <source>
        <strain evidence="2">CBS 506.95</strain>
    </source>
</reference>
<keyword evidence="1" id="KW-1133">Transmembrane helix</keyword>
<proteinExistence type="predicted"/>
<dbReference type="Proteomes" id="UP000807306">
    <property type="component" value="Unassembled WGS sequence"/>
</dbReference>
<evidence type="ECO:0000313" key="2">
    <source>
        <dbReference type="EMBL" id="KAF9523425.1"/>
    </source>
</evidence>
<gene>
    <name evidence="2" type="ORF">CPB83DRAFT_862906</name>
</gene>
<dbReference type="EMBL" id="MU157918">
    <property type="protein sequence ID" value="KAF9523425.1"/>
    <property type="molecule type" value="Genomic_DNA"/>
</dbReference>
<sequence length="55" mass="6697">MLMLHIHKNHTTVFVNWFFFAPPTFLFLRRRAKVRLGLEHLVLGFTLLMKFYSFL</sequence>
<evidence type="ECO:0000313" key="3">
    <source>
        <dbReference type="Proteomes" id="UP000807306"/>
    </source>
</evidence>
<comment type="caution">
    <text evidence="2">The sequence shown here is derived from an EMBL/GenBank/DDBJ whole genome shotgun (WGS) entry which is preliminary data.</text>
</comment>
<organism evidence="2 3">
    <name type="scientific">Crepidotus variabilis</name>
    <dbReference type="NCBI Taxonomy" id="179855"/>
    <lineage>
        <taxon>Eukaryota</taxon>
        <taxon>Fungi</taxon>
        <taxon>Dikarya</taxon>
        <taxon>Basidiomycota</taxon>
        <taxon>Agaricomycotina</taxon>
        <taxon>Agaricomycetes</taxon>
        <taxon>Agaricomycetidae</taxon>
        <taxon>Agaricales</taxon>
        <taxon>Agaricineae</taxon>
        <taxon>Crepidotaceae</taxon>
        <taxon>Crepidotus</taxon>
    </lineage>
</organism>
<feature type="transmembrane region" description="Helical" evidence="1">
    <location>
        <begin position="12"/>
        <end position="29"/>
    </location>
</feature>
<protein>
    <submittedName>
        <fullName evidence="2">Uncharacterized protein</fullName>
    </submittedName>
</protein>
<keyword evidence="1" id="KW-0472">Membrane</keyword>
<evidence type="ECO:0000256" key="1">
    <source>
        <dbReference type="SAM" id="Phobius"/>
    </source>
</evidence>
<accession>A0A9P6E6K7</accession>
<dbReference type="AlphaFoldDB" id="A0A9P6E6K7"/>
<name>A0A9P6E6K7_9AGAR</name>
<keyword evidence="3" id="KW-1185">Reference proteome</keyword>